<dbReference type="STRING" id="391625.PPSIR1_13475"/>
<evidence type="ECO:0000256" key="2">
    <source>
        <dbReference type="HAMAP-Rule" id="MF_02087"/>
    </source>
</evidence>
<dbReference type="EMBL" id="ABCS01000085">
    <property type="protein sequence ID" value="EDM75658.1"/>
    <property type="molecule type" value="Genomic_DNA"/>
</dbReference>
<dbReference type="Gene3D" id="3.20.20.10">
    <property type="entry name" value="Alanine racemase"/>
    <property type="match status" value="1"/>
</dbReference>
<dbReference type="Proteomes" id="UP000005801">
    <property type="component" value="Unassembled WGS sequence"/>
</dbReference>
<dbReference type="RefSeq" id="WP_006975215.1">
    <property type="nucleotide sequence ID" value="NZ_ABCS01000085.1"/>
</dbReference>
<keyword evidence="1 2" id="KW-0663">Pyridoxal phosphate</keyword>
<evidence type="ECO:0000256" key="3">
    <source>
        <dbReference type="PIRSR" id="PIRSR004848-1"/>
    </source>
</evidence>
<comment type="cofactor">
    <cofactor evidence="3">
        <name>pyridoxal 5'-phosphate</name>
        <dbReference type="ChEBI" id="CHEBI:597326"/>
    </cofactor>
</comment>
<feature type="modified residue" description="N6-(pyridoxal phosphate)lysine" evidence="2 3">
    <location>
        <position position="42"/>
    </location>
</feature>
<dbReference type="AlphaFoldDB" id="A6GES5"/>
<gene>
    <name evidence="6" type="ORF">PPSIR1_13475</name>
</gene>
<evidence type="ECO:0000259" key="5">
    <source>
        <dbReference type="Pfam" id="PF01168"/>
    </source>
</evidence>
<dbReference type="CDD" id="cd00635">
    <property type="entry name" value="PLPDE_III_YBL036c_like"/>
    <property type="match status" value="1"/>
</dbReference>
<evidence type="ECO:0000256" key="1">
    <source>
        <dbReference type="ARBA" id="ARBA00022898"/>
    </source>
</evidence>
<protein>
    <recommendedName>
        <fullName evidence="2">Pyridoxal phosphate homeostasis protein</fullName>
        <shortName evidence="2">PLP homeostasis protein</shortName>
    </recommendedName>
</protein>
<evidence type="ECO:0000313" key="7">
    <source>
        <dbReference type="Proteomes" id="UP000005801"/>
    </source>
</evidence>
<name>A6GES5_9BACT</name>
<dbReference type="SUPFAM" id="SSF51419">
    <property type="entry name" value="PLP-binding barrel"/>
    <property type="match status" value="1"/>
</dbReference>
<dbReference type="OrthoDB" id="9804072at2"/>
<evidence type="ECO:0000256" key="4">
    <source>
        <dbReference type="RuleBase" id="RU004514"/>
    </source>
</evidence>
<dbReference type="PIRSF" id="PIRSF004848">
    <property type="entry name" value="YBL036c_PLPDEIII"/>
    <property type="match status" value="1"/>
</dbReference>
<keyword evidence="7" id="KW-1185">Reference proteome</keyword>
<dbReference type="GO" id="GO:0030170">
    <property type="term" value="F:pyridoxal phosphate binding"/>
    <property type="evidence" value="ECO:0007669"/>
    <property type="project" value="UniProtKB-UniRule"/>
</dbReference>
<dbReference type="eggNOG" id="COG0325">
    <property type="taxonomic scope" value="Bacteria"/>
</dbReference>
<comment type="similarity">
    <text evidence="2 4">Belongs to the pyridoxal phosphate-binding protein YggS/PROSC family.</text>
</comment>
<accession>A6GES5</accession>
<dbReference type="InterPro" id="IPR011078">
    <property type="entry name" value="PyrdxlP_homeostasis"/>
</dbReference>
<feature type="domain" description="Alanine racemase N-terminal" evidence="5">
    <location>
        <begin position="33"/>
        <end position="243"/>
    </location>
</feature>
<sequence length="245" mass="26471">MPTIDVPARLADIRARLDAAVARRNPSIAADAPEVRLIGVSKRQPLAKLEAAHAAGLRDFGENYAQELRDKQRDWAPAGDDAPRWHYIGALQSNKLKYLVGKTTLIHTVDRPELLTAIDRRAHAAGVVQDVLIEVAIAGEAQKAGVAPAALPDLLAACERAEHGSVRCLGLMIIPPAGTPEDTRCWFQALRELRDDLRGRFPGTGEAPRVLLRELSMGMSSDFEVAIAEGATLVRVGTAIFGPRN</sequence>
<reference evidence="6 7" key="1">
    <citation type="submission" date="2007-06" db="EMBL/GenBank/DDBJ databases">
        <authorList>
            <person name="Shimkets L."/>
            <person name="Ferriera S."/>
            <person name="Johnson J."/>
            <person name="Kravitz S."/>
            <person name="Beeson K."/>
            <person name="Sutton G."/>
            <person name="Rogers Y.-H."/>
            <person name="Friedman R."/>
            <person name="Frazier M."/>
            <person name="Venter J.C."/>
        </authorList>
    </citation>
    <scope>NUCLEOTIDE SEQUENCE [LARGE SCALE GENOMIC DNA]</scope>
    <source>
        <strain evidence="6 7">SIR-1</strain>
    </source>
</reference>
<dbReference type="InterPro" id="IPR029066">
    <property type="entry name" value="PLP-binding_barrel"/>
</dbReference>
<comment type="function">
    <text evidence="2">Pyridoxal 5'-phosphate (PLP)-binding protein, which is involved in PLP homeostasis.</text>
</comment>
<dbReference type="PANTHER" id="PTHR10146">
    <property type="entry name" value="PROLINE SYNTHETASE CO-TRANSCRIBED BACTERIAL HOMOLOG PROTEIN"/>
    <property type="match status" value="1"/>
</dbReference>
<dbReference type="PANTHER" id="PTHR10146:SF14">
    <property type="entry name" value="PYRIDOXAL PHOSPHATE HOMEOSTASIS PROTEIN"/>
    <property type="match status" value="1"/>
</dbReference>
<proteinExistence type="inferred from homology"/>
<evidence type="ECO:0000313" key="6">
    <source>
        <dbReference type="EMBL" id="EDM75658.1"/>
    </source>
</evidence>
<dbReference type="Pfam" id="PF01168">
    <property type="entry name" value="Ala_racemase_N"/>
    <property type="match status" value="1"/>
</dbReference>
<dbReference type="NCBIfam" id="TIGR00044">
    <property type="entry name" value="YggS family pyridoxal phosphate-dependent enzyme"/>
    <property type="match status" value="1"/>
</dbReference>
<dbReference type="InterPro" id="IPR001608">
    <property type="entry name" value="Ala_racemase_N"/>
</dbReference>
<dbReference type="HAMAP" id="MF_02087">
    <property type="entry name" value="PLP_homeostasis"/>
    <property type="match status" value="1"/>
</dbReference>
<comment type="caution">
    <text evidence="6">The sequence shown here is derived from an EMBL/GenBank/DDBJ whole genome shotgun (WGS) entry which is preliminary data.</text>
</comment>
<organism evidence="6 7">
    <name type="scientific">Plesiocystis pacifica SIR-1</name>
    <dbReference type="NCBI Taxonomy" id="391625"/>
    <lineage>
        <taxon>Bacteria</taxon>
        <taxon>Pseudomonadati</taxon>
        <taxon>Myxococcota</taxon>
        <taxon>Polyangia</taxon>
        <taxon>Nannocystales</taxon>
        <taxon>Nannocystaceae</taxon>
        <taxon>Plesiocystis</taxon>
    </lineage>
</organism>